<feature type="transmembrane region" description="Helical" evidence="8">
    <location>
        <begin position="617"/>
        <end position="639"/>
    </location>
</feature>
<evidence type="ECO:0000259" key="9">
    <source>
        <dbReference type="Pfam" id="PF09118"/>
    </source>
</evidence>
<dbReference type="Proteomes" id="UP000195880">
    <property type="component" value="Chromosome"/>
</dbReference>
<evidence type="ECO:0000256" key="5">
    <source>
        <dbReference type="ARBA" id="ARBA00022989"/>
    </source>
</evidence>
<dbReference type="Gene3D" id="2.60.40.10">
    <property type="entry name" value="Immunoglobulins"/>
    <property type="match status" value="1"/>
</dbReference>
<dbReference type="InterPro" id="IPR014756">
    <property type="entry name" value="Ig_E-set"/>
</dbReference>
<dbReference type="Pfam" id="PF21110">
    <property type="entry name" value="GlxA"/>
    <property type="match status" value="1"/>
</dbReference>
<feature type="transmembrane region" description="Helical" evidence="8">
    <location>
        <begin position="398"/>
        <end position="422"/>
    </location>
</feature>
<dbReference type="GO" id="GO:0016758">
    <property type="term" value="F:hexosyltransferase activity"/>
    <property type="evidence" value="ECO:0007669"/>
    <property type="project" value="TreeGrafter"/>
</dbReference>
<evidence type="ECO:0000256" key="7">
    <source>
        <dbReference type="SAM" id="MobiDB-lite"/>
    </source>
</evidence>
<dbReference type="STRING" id="67267.GCA_000716675_04719"/>
<organism evidence="12 13">
    <name type="scientific">Streptomyces alboflavus</name>
    <dbReference type="NCBI Taxonomy" id="67267"/>
    <lineage>
        <taxon>Bacteria</taxon>
        <taxon>Bacillati</taxon>
        <taxon>Actinomycetota</taxon>
        <taxon>Actinomycetes</taxon>
        <taxon>Kitasatosporales</taxon>
        <taxon>Streptomycetaceae</taxon>
        <taxon>Streptomyces</taxon>
    </lineage>
</organism>
<name>A0A1Z1WJ63_9ACTN</name>
<dbReference type="InterPro" id="IPR049305">
    <property type="entry name" value="GlxA-like_b-barrel"/>
</dbReference>
<evidence type="ECO:0000259" key="10">
    <source>
        <dbReference type="Pfam" id="PF13632"/>
    </source>
</evidence>
<keyword evidence="13" id="KW-1185">Reference proteome</keyword>
<evidence type="ECO:0000256" key="3">
    <source>
        <dbReference type="ARBA" id="ARBA00022679"/>
    </source>
</evidence>
<feature type="compositionally biased region" description="Low complexity" evidence="7">
    <location>
        <begin position="532"/>
        <end position="548"/>
    </location>
</feature>
<feature type="domain" description="Galactose oxidase-like Early set" evidence="9">
    <location>
        <begin position="1180"/>
        <end position="1260"/>
    </location>
</feature>
<dbReference type="InterPro" id="IPR037293">
    <property type="entry name" value="Gal_Oxidase_central_sf"/>
</dbReference>
<evidence type="ECO:0000313" key="13">
    <source>
        <dbReference type="Proteomes" id="UP000195880"/>
    </source>
</evidence>
<gene>
    <name evidence="12" type="ORF">SMD44_05959</name>
</gene>
<feature type="compositionally biased region" description="Basic and acidic residues" evidence="7">
    <location>
        <begin position="1"/>
        <end position="12"/>
    </location>
</feature>
<dbReference type="CDD" id="cd02851">
    <property type="entry name" value="E_set_GO_C"/>
    <property type="match status" value="1"/>
</dbReference>
<dbReference type="Pfam" id="PF07646">
    <property type="entry name" value="Kelch_2"/>
    <property type="match status" value="1"/>
</dbReference>
<dbReference type="CDD" id="cd06421">
    <property type="entry name" value="CESA_CelA_like"/>
    <property type="match status" value="1"/>
</dbReference>
<dbReference type="SUPFAM" id="SSF53448">
    <property type="entry name" value="Nucleotide-diphospho-sugar transferases"/>
    <property type="match status" value="1"/>
</dbReference>
<evidence type="ECO:0000313" key="12">
    <source>
        <dbReference type="EMBL" id="ARX86487.1"/>
    </source>
</evidence>
<dbReference type="Gene3D" id="3.90.550.10">
    <property type="entry name" value="Spore Coat Polysaccharide Biosynthesis Protein SpsA, Chain A"/>
    <property type="match status" value="1"/>
</dbReference>
<feature type="transmembrane region" description="Helical" evidence="8">
    <location>
        <begin position="51"/>
        <end position="71"/>
    </location>
</feature>
<dbReference type="InterPro" id="IPR011498">
    <property type="entry name" value="Kelch_2"/>
</dbReference>
<feature type="compositionally biased region" description="Low complexity" evidence="7">
    <location>
        <begin position="578"/>
        <end position="588"/>
    </location>
</feature>
<protein>
    <recommendedName>
        <fullName evidence="14">Glycosyl transferase</fullName>
    </recommendedName>
</protein>
<accession>A0A1Z1WJ63</accession>
<feature type="transmembrane region" description="Helical" evidence="8">
    <location>
        <begin position="428"/>
        <end position="450"/>
    </location>
</feature>
<keyword evidence="4 8" id="KW-0812">Transmembrane</keyword>
<dbReference type="InterPro" id="IPR001173">
    <property type="entry name" value="Glyco_trans_2-like"/>
</dbReference>
<dbReference type="InterPro" id="IPR013783">
    <property type="entry name" value="Ig-like_fold"/>
</dbReference>
<feature type="region of interest" description="Disordered" evidence="7">
    <location>
        <begin position="532"/>
        <end position="606"/>
    </location>
</feature>
<feature type="region of interest" description="Disordered" evidence="7">
    <location>
        <begin position="1"/>
        <end position="31"/>
    </location>
</feature>
<sequence length="1261" mass="138249">MRPEGYDYDTHSRLAGPLTEPEGGAGTGTGHAGYRVQYRPLLAREPHRIRALLLMTLAPLLTGALLVYLVWPTHWTEREGGDRWLVGLDVTMLVAIGLIEVFMLVNVVSIAHATMVARDPVPVVPEEGTRVAFLTTYVPGKEPLAMVRATLEGAVRIHHTGPLDVWLLDEGDDDQAKALCEELGVRHFTRLGVAEWNRKKGPHKTRTKHGNYNAWLAMHGGDYDFFASVDTDHVPLPNFLERMMGFFRDPDVAFVVGPQVYGNYVSPVTKAAESQQFLFHALIQRAGNRYRAPMFVGTNNVVRIAALRQVGGLYDSITEDMATGFELHRHKNPVTGRHWRSVYTPDVLAVGEGPASWTDFFTQQMRWSRGTYETLIKQYWKAPFTMPPGRLFSYTLMLVYYPMTAVNWLLGILSCVLFLWFGASGTQVAASVWLMLYSDAAALQIGLYLWNRRHNVSPHEPEGSGGLAGMAMSALSAPIYAKSLGAAALRRPCRFVVTPRAAGPPLTGCSPSASICSGRWCSPVRSSRRSCSITRTSRCGPGRCSPWRSRWRRSRCGPSPRSASSGPARPPRPGGGRTAARTPTASRSPPSPPARRLEVTDAMPFRPPEFSKRTKKIVFGVGAGAVLIGLNAPAAVSFAEEKYHEYKISRPGYMKKYGSWQQVGIPKEFRTNAIHAALLHTGKVLIVAGSGNEQEKFDAGSFDTVLWDPEKNTFKKIETPEDFFCSGHAQLPDGRLLVAGGTARYELLDGEVERAGGGMRVKNENPDKPVVLKKGTKFRSPSGVEYVSRFDVTVPKAERDFEITYSKSGAMQPWKTKVVASEARVFVEAVREGAPSVTEKSAQYEIEGLTGKEADNTYGIAEKLTMDKQDFQGIKAAYEFDPVAEKYIAVEPMDKARWYPTLVGLEDGRVLAVSGLDDVGVIDPGDNEIYDPKTKKWTDGPKRYFPTYPALFLTKGGKLFYPASNAGYGPAKKGRAPGLWDLKTNKFEKVPGLTDLDQTETSGSVLLPPAQDQKVMILGGGGVGESEKSTKRTAVIDLKEKNPAFRTGPELPQGTRYLNSVLMPDDSVFTTNGSSDYRGRSASNILKAQFYDPKGDAGRGAFRPAADPKVGRNYHSEALLLPDGRVATFGSDPLFDNEQNTKLGHFEQRMEIFTPPSLHKSGKNRPVLGAGPGVLPADGRATFRTAHPEKLVSARLMRPSAVTHTTDVEQRSIALGLTKGPGSVTVDVPREDAALVPPGWYMLFVTDAAGASSEAKWVHVK</sequence>
<feature type="compositionally biased region" description="Low complexity" evidence="7">
    <location>
        <begin position="556"/>
        <end position="567"/>
    </location>
</feature>
<dbReference type="EMBL" id="CP021748">
    <property type="protein sequence ID" value="ARX86487.1"/>
    <property type="molecule type" value="Genomic_DNA"/>
</dbReference>
<evidence type="ECO:0000256" key="2">
    <source>
        <dbReference type="ARBA" id="ARBA00022676"/>
    </source>
</evidence>
<evidence type="ECO:0000256" key="4">
    <source>
        <dbReference type="ARBA" id="ARBA00022692"/>
    </source>
</evidence>
<feature type="domain" description="Glycosyltransferase 2-like" evidence="10">
    <location>
        <begin position="229"/>
        <end position="423"/>
    </location>
</feature>
<dbReference type="Pfam" id="PF13632">
    <property type="entry name" value="Glyco_trans_2_3"/>
    <property type="match status" value="1"/>
</dbReference>
<dbReference type="eggNOG" id="COG3055">
    <property type="taxonomic scope" value="Bacteria"/>
</dbReference>
<dbReference type="KEGG" id="salf:SMD44_05959"/>
<keyword evidence="3" id="KW-0808">Transferase</keyword>
<reference evidence="12 13" key="1">
    <citation type="submission" date="2017-05" db="EMBL/GenBank/DDBJ databases">
        <title>Streptomyces alboflavus Genome sequencing and assembly.</title>
        <authorList>
            <person name="Wang Y."/>
            <person name="Du B."/>
            <person name="Ding Y."/>
            <person name="Liu H."/>
            <person name="Hou Q."/>
            <person name="Liu K."/>
            <person name="Wang C."/>
            <person name="Yao L."/>
        </authorList>
    </citation>
    <scope>NUCLEOTIDE SEQUENCE [LARGE SCALE GENOMIC DNA]</scope>
    <source>
        <strain evidence="12 13">MDJK44</strain>
    </source>
</reference>
<keyword evidence="2" id="KW-0328">Glycosyltransferase</keyword>
<dbReference type="Gene3D" id="2.130.10.80">
    <property type="entry name" value="Galactose oxidase/kelch, beta-propeller"/>
    <property type="match status" value="2"/>
</dbReference>
<evidence type="ECO:0000256" key="1">
    <source>
        <dbReference type="ARBA" id="ARBA00004141"/>
    </source>
</evidence>
<dbReference type="InterPro" id="IPR011043">
    <property type="entry name" value="Gal_Oxase/kelch_b-propeller"/>
</dbReference>
<dbReference type="Pfam" id="PF09118">
    <property type="entry name" value="GO-like_E_set"/>
    <property type="match status" value="1"/>
</dbReference>
<comment type="subcellular location">
    <subcellularLocation>
        <location evidence="1">Membrane</location>
        <topology evidence="1">Multi-pass membrane protein</topology>
    </subcellularLocation>
</comment>
<evidence type="ECO:0000256" key="6">
    <source>
        <dbReference type="ARBA" id="ARBA00023136"/>
    </source>
</evidence>
<proteinExistence type="predicted"/>
<dbReference type="GO" id="GO:0005886">
    <property type="term" value="C:plasma membrane"/>
    <property type="evidence" value="ECO:0007669"/>
    <property type="project" value="TreeGrafter"/>
</dbReference>
<evidence type="ECO:0000259" key="11">
    <source>
        <dbReference type="Pfam" id="PF21110"/>
    </source>
</evidence>
<feature type="domain" description="GlxA-like beta barrel" evidence="11">
    <location>
        <begin position="754"/>
        <end position="864"/>
    </location>
</feature>
<dbReference type="InterPro" id="IPR029044">
    <property type="entry name" value="Nucleotide-diphossugar_trans"/>
</dbReference>
<dbReference type="InterPro" id="IPR015202">
    <property type="entry name" value="GO-like_E_set"/>
</dbReference>
<dbReference type="AlphaFoldDB" id="A0A1Z1WJ63"/>
<dbReference type="PANTHER" id="PTHR43867:SF2">
    <property type="entry name" value="CELLULOSE SYNTHASE CATALYTIC SUBUNIT A [UDP-FORMING]"/>
    <property type="match status" value="1"/>
</dbReference>
<dbReference type="SUPFAM" id="SSF81296">
    <property type="entry name" value="E set domains"/>
    <property type="match status" value="1"/>
</dbReference>
<dbReference type="SUPFAM" id="SSF50965">
    <property type="entry name" value="Galactose oxidase, central domain"/>
    <property type="match status" value="2"/>
</dbReference>
<keyword evidence="5 8" id="KW-1133">Transmembrane helix</keyword>
<feature type="transmembrane region" description="Helical" evidence="8">
    <location>
        <begin position="83"/>
        <end position="108"/>
    </location>
</feature>
<evidence type="ECO:0008006" key="14">
    <source>
        <dbReference type="Google" id="ProtNLM"/>
    </source>
</evidence>
<dbReference type="GO" id="GO:0005975">
    <property type="term" value="P:carbohydrate metabolic process"/>
    <property type="evidence" value="ECO:0007669"/>
    <property type="project" value="UniProtKB-ARBA"/>
</dbReference>
<dbReference type="InterPro" id="IPR050321">
    <property type="entry name" value="Glycosyltr_2/OpgH_subfam"/>
</dbReference>
<evidence type="ECO:0000256" key="8">
    <source>
        <dbReference type="SAM" id="Phobius"/>
    </source>
</evidence>
<dbReference type="PANTHER" id="PTHR43867">
    <property type="entry name" value="CELLULOSE SYNTHASE CATALYTIC SUBUNIT A [UDP-FORMING]"/>
    <property type="match status" value="1"/>
</dbReference>
<keyword evidence="6 8" id="KW-0472">Membrane</keyword>